<keyword evidence="3 8" id="KW-0863">Zinc-finger</keyword>
<dbReference type="PROSITE" id="PS50808">
    <property type="entry name" value="ZF_BED"/>
    <property type="match status" value="1"/>
</dbReference>
<dbReference type="InterPro" id="IPR012337">
    <property type="entry name" value="RNaseH-like_sf"/>
</dbReference>
<name>A0A9P0FCF9_BRAAE</name>
<sequence>MSSAKKVTKPRHKIWDCFTEFKEENKVKGKCRYCEAIYITHVDRTQRHILKQCKKIPENHKQKYKNVARHGEEDSDSDLHDKDEAVFAEQIKKKRLNSYEEGTAGPSGLSKLKNQKLASFLDHLNPEQQSEMSEHFCNAVYSSNCALSMFESEHWKKFFNLCRPTFKVPSRKQMPTTHLDVSYGKIRNQVKSQIDDEATVSIMSDGWSNIRNEGIINYMVHTSKGDLFYDFSLPKAQKHTGIYIASELSRIIEEIGESKITAVVTDNAANMRAAWAELKMRYPGLQCIGCASHTLNLLMKDMESMTTLRDHVTSCKEIVKFFKLKHVPNAVLQEKQCGNSKSLKMPVETRWGSTVACMDSIQANKQSLRESIVNSDVESIAPAKIKTSIFSDVFWDRNDKFLKLLSPVVRLITFMENTNSTLSDVRHKVYKLKDQFSAQMSESPFLISE</sequence>
<accession>A0A9P0FCF9</accession>
<evidence type="ECO:0000256" key="3">
    <source>
        <dbReference type="ARBA" id="ARBA00022771"/>
    </source>
</evidence>
<keyword evidence="4" id="KW-0862">Zinc</keyword>
<feature type="domain" description="BED-type" evidence="9">
    <location>
        <begin position="9"/>
        <end position="67"/>
    </location>
</feature>
<dbReference type="InterPro" id="IPR003656">
    <property type="entry name" value="Znf_BED"/>
</dbReference>
<evidence type="ECO:0000256" key="1">
    <source>
        <dbReference type="ARBA" id="ARBA00004123"/>
    </source>
</evidence>
<evidence type="ECO:0000313" key="10">
    <source>
        <dbReference type="EMBL" id="CAH0548528.1"/>
    </source>
</evidence>
<dbReference type="Proteomes" id="UP001154078">
    <property type="component" value="Chromosome 10"/>
</dbReference>
<dbReference type="Pfam" id="PF04937">
    <property type="entry name" value="DUF659"/>
    <property type="match status" value="1"/>
</dbReference>
<dbReference type="GO" id="GO:0005634">
    <property type="term" value="C:nucleus"/>
    <property type="evidence" value="ECO:0007669"/>
    <property type="project" value="UniProtKB-SubCell"/>
</dbReference>
<feature type="non-terminal residue" evidence="10">
    <location>
        <position position="449"/>
    </location>
</feature>
<organism evidence="10 11">
    <name type="scientific">Brassicogethes aeneus</name>
    <name type="common">Rape pollen beetle</name>
    <name type="synonym">Meligethes aeneus</name>
    <dbReference type="NCBI Taxonomy" id="1431903"/>
    <lineage>
        <taxon>Eukaryota</taxon>
        <taxon>Metazoa</taxon>
        <taxon>Ecdysozoa</taxon>
        <taxon>Arthropoda</taxon>
        <taxon>Hexapoda</taxon>
        <taxon>Insecta</taxon>
        <taxon>Pterygota</taxon>
        <taxon>Neoptera</taxon>
        <taxon>Endopterygota</taxon>
        <taxon>Coleoptera</taxon>
        <taxon>Polyphaga</taxon>
        <taxon>Cucujiformia</taxon>
        <taxon>Nitidulidae</taxon>
        <taxon>Meligethinae</taxon>
        <taxon>Brassicogethes</taxon>
    </lineage>
</organism>
<keyword evidence="5" id="KW-0805">Transcription regulation</keyword>
<dbReference type="InterPro" id="IPR052035">
    <property type="entry name" value="ZnF_BED_domain_contain"/>
</dbReference>
<evidence type="ECO:0000256" key="6">
    <source>
        <dbReference type="ARBA" id="ARBA00023163"/>
    </source>
</evidence>
<protein>
    <recommendedName>
        <fullName evidence="9">BED-type domain-containing protein</fullName>
    </recommendedName>
</protein>
<comment type="subcellular location">
    <subcellularLocation>
        <location evidence="1">Nucleus</location>
    </subcellularLocation>
</comment>
<evidence type="ECO:0000256" key="7">
    <source>
        <dbReference type="ARBA" id="ARBA00023242"/>
    </source>
</evidence>
<dbReference type="PANTHER" id="PTHR46481">
    <property type="entry name" value="ZINC FINGER BED DOMAIN-CONTAINING PROTEIN 4"/>
    <property type="match status" value="1"/>
</dbReference>
<dbReference type="GO" id="GO:0008270">
    <property type="term" value="F:zinc ion binding"/>
    <property type="evidence" value="ECO:0007669"/>
    <property type="project" value="UniProtKB-KW"/>
</dbReference>
<dbReference type="AlphaFoldDB" id="A0A9P0FCF9"/>
<evidence type="ECO:0000259" key="9">
    <source>
        <dbReference type="PROSITE" id="PS50808"/>
    </source>
</evidence>
<evidence type="ECO:0000256" key="8">
    <source>
        <dbReference type="PROSITE-ProRule" id="PRU00027"/>
    </source>
</evidence>
<dbReference type="InterPro" id="IPR007021">
    <property type="entry name" value="DUF659"/>
</dbReference>
<evidence type="ECO:0000256" key="4">
    <source>
        <dbReference type="ARBA" id="ARBA00022833"/>
    </source>
</evidence>
<dbReference type="OrthoDB" id="6672003at2759"/>
<dbReference type="PANTHER" id="PTHR46481:SF10">
    <property type="entry name" value="ZINC FINGER BED DOMAIN-CONTAINING PROTEIN 39"/>
    <property type="match status" value="1"/>
</dbReference>
<gene>
    <name evidence="10" type="ORF">MELIAE_LOCUS2001</name>
</gene>
<evidence type="ECO:0000313" key="11">
    <source>
        <dbReference type="Proteomes" id="UP001154078"/>
    </source>
</evidence>
<proteinExistence type="predicted"/>
<keyword evidence="11" id="KW-1185">Reference proteome</keyword>
<dbReference type="GO" id="GO:0003677">
    <property type="term" value="F:DNA binding"/>
    <property type="evidence" value="ECO:0007669"/>
    <property type="project" value="InterPro"/>
</dbReference>
<keyword evidence="7" id="KW-0539">Nucleus</keyword>
<evidence type="ECO:0000256" key="5">
    <source>
        <dbReference type="ARBA" id="ARBA00023015"/>
    </source>
</evidence>
<dbReference type="SUPFAM" id="SSF53098">
    <property type="entry name" value="Ribonuclease H-like"/>
    <property type="match status" value="1"/>
</dbReference>
<keyword evidence="6" id="KW-0804">Transcription</keyword>
<dbReference type="EMBL" id="OV121141">
    <property type="protein sequence ID" value="CAH0548528.1"/>
    <property type="molecule type" value="Genomic_DNA"/>
</dbReference>
<reference evidence="10" key="1">
    <citation type="submission" date="2021-12" db="EMBL/GenBank/DDBJ databases">
        <authorList>
            <person name="King R."/>
        </authorList>
    </citation>
    <scope>NUCLEOTIDE SEQUENCE</scope>
</reference>
<evidence type="ECO:0000256" key="2">
    <source>
        <dbReference type="ARBA" id="ARBA00022723"/>
    </source>
</evidence>
<keyword evidence="2" id="KW-0479">Metal-binding</keyword>